<keyword evidence="3" id="KW-1133">Transmembrane helix</keyword>
<dbReference type="Proteomes" id="UP000626244">
    <property type="component" value="Unassembled WGS sequence"/>
</dbReference>
<keyword evidence="6" id="KW-1185">Reference proteome</keyword>
<organism evidence="5 6">
    <name type="scientific">Gottfriedia solisilvae</name>
    <dbReference type="NCBI Taxonomy" id="1516104"/>
    <lineage>
        <taxon>Bacteria</taxon>
        <taxon>Bacillati</taxon>
        <taxon>Bacillota</taxon>
        <taxon>Bacilli</taxon>
        <taxon>Bacillales</taxon>
        <taxon>Bacillaceae</taxon>
        <taxon>Gottfriedia</taxon>
    </lineage>
</organism>
<feature type="transmembrane region" description="Helical" evidence="3">
    <location>
        <begin position="149"/>
        <end position="170"/>
    </location>
</feature>
<dbReference type="PANTHER" id="PTHR22911:SF102">
    <property type="entry name" value="MEMBRANE PROTEIN"/>
    <property type="match status" value="1"/>
</dbReference>
<evidence type="ECO:0000256" key="3">
    <source>
        <dbReference type="SAM" id="Phobius"/>
    </source>
</evidence>
<dbReference type="EMBL" id="BMHB01000001">
    <property type="protein sequence ID" value="GGI13245.1"/>
    <property type="molecule type" value="Genomic_DNA"/>
</dbReference>
<dbReference type="AlphaFoldDB" id="A0A8J3AI30"/>
<protein>
    <submittedName>
        <fullName evidence="5">Transporter</fullName>
    </submittedName>
</protein>
<feature type="domain" description="EamA" evidence="4">
    <location>
        <begin position="155"/>
        <end position="286"/>
    </location>
</feature>
<dbReference type="FunFam" id="1.10.3730.20:FF:000010">
    <property type="entry name" value="EamA family transporter"/>
    <property type="match status" value="1"/>
</dbReference>
<feature type="transmembrane region" description="Helical" evidence="3">
    <location>
        <begin position="12"/>
        <end position="29"/>
    </location>
</feature>
<dbReference type="PANTHER" id="PTHR22911">
    <property type="entry name" value="ACYL-MALONYL CONDENSING ENZYME-RELATED"/>
    <property type="match status" value="1"/>
</dbReference>
<dbReference type="Pfam" id="PF00892">
    <property type="entry name" value="EamA"/>
    <property type="match status" value="2"/>
</dbReference>
<evidence type="ECO:0000313" key="5">
    <source>
        <dbReference type="EMBL" id="GGI13245.1"/>
    </source>
</evidence>
<sequence length="304" mass="33837">MTKQEVNNKATISIIIAMAIFGTIGFIAPKTGLKAIDLVFIRCIFASIFLFLVWFLTGLYKNEVYHKKDIFLSLFSGVLLVCNWVFLFKSFENLSVTISISIYYLAPVILFLVGSLIFKEKITMIPLLGVFSSFIGSILLSGINSDFTFKTLLSSGVIWAFLAAIFYGFLMIVNKGITQTSAYFTTLLQTTLGFILLLPFVKFSAFHNLHMENWTFILIIGFVHTGVIYALFFGNIRFLPANTIAVLTFLDPAVAIVLDTMITGFKPTPLQIVGIFLTFLGIALIMLLNSTKKEVSNSSKKIAN</sequence>
<dbReference type="GO" id="GO:0016020">
    <property type="term" value="C:membrane"/>
    <property type="evidence" value="ECO:0007669"/>
    <property type="project" value="InterPro"/>
</dbReference>
<dbReference type="InterPro" id="IPR037185">
    <property type="entry name" value="EmrE-like"/>
</dbReference>
<name>A0A8J3AI30_9BACI</name>
<feature type="transmembrane region" description="Helical" evidence="3">
    <location>
        <begin position="213"/>
        <end position="232"/>
    </location>
</feature>
<evidence type="ECO:0000256" key="1">
    <source>
        <dbReference type="ARBA" id="ARBA00004127"/>
    </source>
</evidence>
<dbReference type="SUPFAM" id="SSF103481">
    <property type="entry name" value="Multidrug resistance efflux transporter EmrE"/>
    <property type="match status" value="2"/>
</dbReference>
<feature type="transmembrane region" description="Helical" evidence="3">
    <location>
        <begin position="94"/>
        <end position="118"/>
    </location>
</feature>
<dbReference type="InterPro" id="IPR000620">
    <property type="entry name" value="EamA_dom"/>
</dbReference>
<feature type="transmembrane region" description="Helical" evidence="3">
    <location>
        <begin position="182"/>
        <end position="201"/>
    </location>
</feature>
<feature type="transmembrane region" description="Helical" evidence="3">
    <location>
        <begin position="35"/>
        <end position="57"/>
    </location>
</feature>
<feature type="transmembrane region" description="Helical" evidence="3">
    <location>
        <begin position="270"/>
        <end position="288"/>
    </location>
</feature>
<evidence type="ECO:0000313" key="6">
    <source>
        <dbReference type="Proteomes" id="UP000626244"/>
    </source>
</evidence>
<comment type="caution">
    <text evidence="5">The sequence shown here is derived from an EMBL/GenBank/DDBJ whole genome shotgun (WGS) entry which is preliminary data.</text>
</comment>
<feature type="transmembrane region" description="Helical" evidence="3">
    <location>
        <begin position="69"/>
        <end position="88"/>
    </location>
</feature>
<comment type="subcellular location">
    <subcellularLocation>
        <location evidence="1">Endomembrane system</location>
        <topology evidence="1">Multi-pass membrane protein</topology>
    </subcellularLocation>
</comment>
<dbReference type="OrthoDB" id="9814238at2"/>
<evidence type="ECO:0000259" key="4">
    <source>
        <dbReference type="Pfam" id="PF00892"/>
    </source>
</evidence>
<gene>
    <name evidence="5" type="ORF">GCM10007380_16950</name>
</gene>
<comment type="similarity">
    <text evidence="2">Belongs to the EamA transporter family.</text>
</comment>
<keyword evidence="3" id="KW-0472">Membrane</keyword>
<reference evidence="6" key="1">
    <citation type="journal article" date="2019" name="Int. J. Syst. Evol. Microbiol.">
        <title>The Global Catalogue of Microorganisms (GCM) 10K type strain sequencing project: providing services to taxonomists for standard genome sequencing and annotation.</title>
        <authorList>
            <consortium name="The Broad Institute Genomics Platform"/>
            <consortium name="The Broad Institute Genome Sequencing Center for Infectious Disease"/>
            <person name="Wu L."/>
            <person name="Ma J."/>
        </authorList>
    </citation>
    <scope>NUCLEOTIDE SEQUENCE [LARGE SCALE GENOMIC DNA]</scope>
    <source>
        <strain evidence="6">CGMCC 1.14993</strain>
    </source>
</reference>
<dbReference type="RefSeq" id="WP_087998091.1">
    <property type="nucleotide sequence ID" value="NZ_BMHB01000001.1"/>
</dbReference>
<evidence type="ECO:0000256" key="2">
    <source>
        <dbReference type="ARBA" id="ARBA00007362"/>
    </source>
</evidence>
<feature type="transmembrane region" description="Helical" evidence="3">
    <location>
        <begin position="125"/>
        <end position="143"/>
    </location>
</feature>
<keyword evidence="3" id="KW-0812">Transmembrane</keyword>
<accession>A0A8J3AI30</accession>
<proteinExistence type="inferred from homology"/>
<feature type="domain" description="EamA" evidence="4">
    <location>
        <begin position="11"/>
        <end position="141"/>
    </location>
</feature>